<feature type="transmembrane region" description="Helical" evidence="5">
    <location>
        <begin position="129"/>
        <end position="146"/>
    </location>
</feature>
<comment type="caution">
    <text evidence="7">The sequence shown here is derived from an EMBL/GenBank/DDBJ whole genome shotgun (WGS) entry which is preliminary data.</text>
</comment>
<dbReference type="GeneID" id="63999161"/>
<dbReference type="Proteomes" id="UP000029549">
    <property type="component" value="Unassembled WGS sequence"/>
</dbReference>
<dbReference type="InterPro" id="IPR058533">
    <property type="entry name" value="Cation_efflux_TM"/>
</dbReference>
<dbReference type="InterPro" id="IPR002524">
    <property type="entry name" value="Cation_efflux"/>
</dbReference>
<dbReference type="GO" id="GO:0005385">
    <property type="term" value="F:zinc ion transmembrane transporter activity"/>
    <property type="evidence" value="ECO:0007669"/>
    <property type="project" value="TreeGrafter"/>
</dbReference>
<dbReference type="GO" id="GO:0005886">
    <property type="term" value="C:plasma membrane"/>
    <property type="evidence" value="ECO:0007669"/>
    <property type="project" value="TreeGrafter"/>
</dbReference>
<gene>
    <name evidence="7" type="ORF">P245_25370</name>
    <name evidence="8" type="ORF">P608_02385</name>
</gene>
<dbReference type="InterPro" id="IPR050681">
    <property type="entry name" value="CDF/SLC30A"/>
</dbReference>
<dbReference type="PANTHER" id="PTHR11562:SF40">
    <property type="entry name" value="CATION EFFLUX SYSTEM PROTEIN"/>
    <property type="match status" value="1"/>
</dbReference>
<evidence type="ECO:0000256" key="4">
    <source>
        <dbReference type="ARBA" id="ARBA00023136"/>
    </source>
</evidence>
<dbReference type="AlphaFoldDB" id="A0A0E3B7D9"/>
<dbReference type="EMBL" id="AWTP01000004">
    <property type="protein sequence ID" value="KGH21344.1"/>
    <property type="molecule type" value="Genomic_DNA"/>
</dbReference>
<accession>A0A0E3B7D9</accession>
<protein>
    <submittedName>
        <fullName evidence="7">Cation transporter</fullName>
    </submittedName>
</protein>
<keyword evidence="9" id="KW-1185">Reference proteome</keyword>
<evidence type="ECO:0000256" key="5">
    <source>
        <dbReference type="SAM" id="Phobius"/>
    </source>
</evidence>
<dbReference type="InterPro" id="IPR027469">
    <property type="entry name" value="Cation_efflux_TMD_sf"/>
</dbReference>
<dbReference type="Gene3D" id="1.20.1510.10">
    <property type="entry name" value="Cation efflux protein transmembrane domain"/>
    <property type="match status" value="1"/>
</dbReference>
<dbReference type="Proteomes" id="UP000029567">
    <property type="component" value="Unassembled WGS sequence"/>
</dbReference>
<feature type="domain" description="Cation efflux protein transmembrane" evidence="6">
    <location>
        <begin position="78"/>
        <end position="154"/>
    </location>
</feature>
<dbReference type="Pfam" id="PF01545">
    <property type="entry name" value="Cation_efflux"/>
    <property type="match status" value="1"/>
</dbReference>
<dbReference type="NCBIfam" id="TIGR01297">
    <property type="entry name" value="CDF"/>
    <property type="match status" value="1"/>
</dbReference>
<dbReference type="PATRIC" id="fig|285.48.peg.3129"/>
<evidence type="ECO:0000313" key="7">
    <source>
        <dbReference type="EMBL" id="KGG83622.1"/>
    </source>
</evidence>
<sequence>MLPALVPRPDFLYGSIDIAVEHLRSAGPVEAFDVSVLDRRASLNVAKVPTLALRPSLYCVGKELWPLVHQHQHHGHDHHGHNHDDNSDHGDLNLRSAYLHVLADAATSVLAIVALLGGIHWGFGWLDPLMGIVGAALVAIWAWGLLCDSSRVLLDAEMDAPVAEEIRESIAEGPYRAVITDLHVWRVGKGKYAAVIAVEGNSEVTPDYIRQLVTIHEELAHVSVEVNPLNSSTALI</sequence>
<evidence type="ECO:0000313" key="10">
    <source>
        <dbReference type="Proteomes" id="UP000029567"/>
    </source>
</evidence>
<evidence type="ECO:0000259" key="6">
    <source>
        <dbReference type="Pfam" id="PF01545"/>
    </source>
</evidence>
<accession>D8D1W4</accession>
<dbReference type="RefSeq" id="WP_003062571.1">
    <property type="nucleotide sequence ID" value="NZ_ADVQ01000020.1"/>
</dbReference>
<evidence type="ECO:0000313" key="9">
    <source>
        <dbReference type="Proteomes" id="UP000029549"/>
    </source>
</evidence>
<evidence type="ECO:0000256" key="2">
    <source>
        <dbReference type="ARBA" id="ARBA00022692"/>
    </source>
</evidence>
<comment type="subcellular location">
    <subcellularLocation>
        <location evidence="1">Membrane</location>
        <topology evidence="1">Multi-pass membrane protein</topology>
    </subcellularLocation>
</comment>
<keyword evidence="4 5" id="KW-0472">Membrane</keyword>
<keyword evidence="3 5" id="KW-1133">Transmembrane helix</keyword>
<evidence type="ECO:0000313" key="8">
    <source>
        <dbReference type="EMBL" id="KGH21344.1"/>
    </source>
</evidence>
<dbReference type="SUPFAM" id="SSF161111">
    <property type="entry name" value="Cation efflux protein transmembrane domain-like"/>
    <property type="match status" value="1"/>
</dbReference>
<dbReference type="PANTHER" id="PTHR11562">
    <property type="entry name" value="CATION EFFLUX PROTEIN/ ZINC TRANSPORTER"/>
    <property type="match status" value="1"/>
</dbReference>
<reference evidence="9 10" key="1">
    <citation type="submission" date="2013-09" db="EMBL/GenBank/DDBJ databases">
        <title>High correlation between genotypes and phenotypes of environmental bacteria Comamonas testosteroni strains.</title>
        <authorList>
            <person name="Liu L."/>
            <person name="Zhu W."/>
            <person name="Xia X."/>
            <person name="Xu B."/>
            <person name="Luo M."/>
            <person name="Wang G."/>
        </authorList>
    </citation>
    <scope>NUCLEOTIDE SEQUENCE [LARGE SCALE GENOMIC DNA]</scope>
    <source>
        <strain evidence="8 9">DF2</strain>
        <strain evidence="7 10">JL14</strain>
    </source>
</reference>
<name>A0A0E3B7D9_9BURK</name>
<proteinExistence type="predicted"/>
<dbReference type="EMBL" id="AWTN01000141">
    <property type="protein sequence ID" value="KGG83622.1"/>
    <property type="molecule type" value="Genomic_DNA"/>
</dbReference>
<evidence type="ECO:0000256" key="3">
    <source>
        <dbReference type="ARBA" id="ARBA00022989"/>
    </source>
</evidence>
<organism evidence="7 10">
    <name type="scientific">Comamonas thiooxydans</name>
    <dbReference type="NCBI Taxonomy" id="363952"/>
    <lineage>
        <taxon>Bacteria</taxon>
        <taxon>Pseudomonadati</taxon>
        <taxon>Pseudomonadota</taxon>
        <taxon>Betaproteobacteria</taxon>
        <taxon>Burkholderiales</taxon>
        <taxon>Comamonadaceae</taxon>
        <taxon>Comamonas</taxon>
    </lineage>
</organism>
<evidence type="ECO:0000256" key="1">
    <source>
        <dbReference type="ARBA" id="ARBA00004141"/>
    </source>
</evidence>
<keyword evidence="2 5" id="KW-0812">Transmembrane</keyword>
<feature type="transmembrane region" description="Helical" evidence="5">
    <location>
        <begin position="101"/>
        <end position="123"/>
    </location>
</feature>